<organism evidence="3">
    <name type="scientific">Caenorhabditis remanei</name>
    <name type="common">Caenorhabditis vulgaris</name>
    <dbReference type="NCBI Taxonomy" id="31234"/>
    <lineage>
        <taxon>Eukaryota</taxon>
        <taxon>Metazoa</taxon>
        <taxon>Ecdysozoa</taxon>
        <taxon>Nematoda</taxon>
        <taxon>Chromadorea</taxon>
        <taxon>Rhabditida</taxon>
        <taxon>Rhabditina</taxon>
        <taxon>Rhabditomorpha</taxon>
        <taxon>Rhabditoidea</taxon>
        <taxon>Rhabditidae</taxon>
        <taxon>Peloderinae</taxon>
        <taxon>Caenorhabditis</taxon>
    </lineage>
</organism>
<name>E3MV26_CAERE</name>
<feature type="compositionally biased region" description="Polar residues" evidence="1">
    <location>
        <begin position="1"/>
        <end position="29"/>
    </location>
</feature>
<reference evidence="2" key="1">
    <citation type="submission" date="2007-07" db="EMBL/GenBank/DDBJ databases">
        <title>PCAP assembly of the Caenorhabditis remanei genome.</title>
        <authorList>
            <consortium name="The Caenorhabditis remanei Sequencing Consortium"/>
            <person name="Wilson R.K."/>
        </authorList>
    </citation>
    <scope>NUCLEOTIDE SEQUENCE [LARGE SCALE GENOMIC DNA]</scope>
    <source>
        <strain evidence="2">PB4641</strain>
    </source>
</reference>
<evidence type="ECO:0000313" key="3">
    <source>
        <dbReference type="Proteomes" id="UP000008281"/>
    </source>
</evidence>
<evidence type="ECO:0000313" key="2">
    <source>
        <dbReference type="EMBL" id="EFP10040.1"/>
    </source>
</evidence>
<dbReference type="AlphaFoldDB" id="E3MV26"/>
<keyword evidence="3" id="KW-1185">Reference proteome</keyword>
<sequence>MVSKSKTTTKNSHIPPSTHNMVTRSQAKQLNGKLGAESSKELDSSSTSTIKEVETVEWDLEDEMEYQPGWRPPARKKRVVPESEDEDEED</sequence>
<proteinExistence type="predicted"/>
<protein>
    <submittedName>
        <fullName evidence="2">Uncharacterized protein</fullName>
    </submittedName>
</protein>
<dbReference type="HOGENOM" id="CLU_2442958_0_0_1"/>
<feature type="region of interest" description="Disordered" evidence="1">
    <location>
        <begin position="1"/>
        <end position="90"/>
    </location>
</feature>
<accession>E3MV26</accession>
<dbReference type="Proteomes" id="UP000008281">
    <property type="component" value="Unassembled WGS sequence"/>
</dbReference>
<feature type="compositionally biased region" description="Acidic residues" evidence="1">
    <location>
        <begin position="55"/>
        <end position="65"/>
    </location>
</feature>
<gene>
    <name evidence="2" type="ORF">CRE_20837</name>
</gene>
<evidence type="ECO:0000256" key="1">
    <source>
        <dbReference type="SAM" id="MobiDB-lite"/>
    </source>
</evidence>
<dbReference type="InParanoid" id="E3MV26"/>
<dbReference type="EMBL" id="DS268481">
    <property type="protein sequence ID" value="EFP10040.1"/>
    <property type="molecule type" value="Genomic_DNA"/>
</dbReference>